<dbReference type="GO" id="GO:0006508">
    <property type="term" value="P:proteolysis"/>
    <property type="evidence" value="ECO:0007669"/>
    <property type="project" value="UniProtKB-KW"/>
</dbReference>
<keyword evidence="4" id="KW-0833">Ubl conjugation pathway</keyword>
<dbReference type="InterPro" id="IPR051346">
    <property type="entry name" value="OTU_Deubiquitinase"/>
</dbReference>
<evidence type="ECO:0000256" key="2">
    <source>
        <dbReference type="ARBA" id="ARBA00012759"/>
    </source>
</evidence>
<keyword evidence="3" id="KW-0645">Protease</keyword>
<evidence type="ECO:0000256" key="3">
    <source>
        <dbReference type="ARBA" id="ARBA00022670"/>
    </source>
</evidence>
<dbReference type="AlphaFoldDB" id="A0AA88KNA6"/>
<dbReference type="GeneID" id="68093869"/>
<dbReference type="GO" id="GO:0004843">
    <property type="term" value="F:cysteine-type deubiquitinase activity"/>
    <property type="evidence" value="ECO:0007669"/>
    <property type="project" value="UniProtKB-EC"/>
</dbReference>
<comment type="caution">
    <text evidence="7">The sequence shown here is derived from an EMBL/GenBank/DDBJ whole genome shotgun (WGS) entry which is preliminary data.</text>
</comment>
<gene>
    <name evidence="7" type="ORF">C9374_001413</name>
</gene>
<protein>
    <recommendedName>
        <fullName evidence="2">ubiquitinyl hydrolase 1</fullName>
        <ecNumber evidence="2">3.4.19.12</ecNumber>
    </recommendedName>
</protein>
<keyword evidence="8" id="KW-1185">Reference proteome</keyword>
<evidence type="ECO:0000256" key="4">
    <source>
        <dbReference type="ARBA" id="ARBA00022786"/>
    </source>
</evidence>
<dbReference type="RefSeq" id="XP_044551811.1">
    <property type="nucleotide sequence ID" value="XM_044690081.1"/>
</dbReference>
<keyword evidence="5" id="KW-0378">Hydrolase</keyword>
<dbReference type="EMBL" id="PYSW02000012">
    <property type="protein sequence ID" value="KAG2387819.1"/>
    <property type="molecule type" value="Genomic_DNA"/>
</dbReference>
<reference evidence="7 8" key="1">
    <citation type="journal article" date="2018" name="BMC Genomics">
        <title>The genome of Naegleria lovaniensis, the basis for a comparative approach to unravel pathogenicity factors of the human pathogenic amoeba N. fowleri.</title>
        <authorList>
            <person name="Liechti N."/>
            <person name="Schurch N."/>
            <person name="Bruggmann R."/>
            <person name="Wittwer M."/>
        </authorList>
    </citation>
    <scope>NUCLEOTIDE SEQUENCE [LARGE SCALE GENOMIC DNA]</scope>
    <source>
        <strain evidence="7 8">ATCC 30569</strain>
    </source>
</reference>
<comment type="catalytic activity">
    <reaction evidence="1">
        <text>Thiol-dependent hydrolysis of ester, thioester, amide, peptide and isopeptide bonds formed by the C-terminal Gly of ubiquitin (a 76-residue protein attached to proteins as an intracellular targeting signal).</text>
        <dbReference type="EC" id="3.4.19.12"/>
    </reaction>
</comment>
<sequence>MFKKLLLKENGDYHVIEPNMTTKNVIQQICECNPPIRVLLDVGALMLEMSNEEIALEWLRQIPKDKGIDASVFFNEEDRIMVLDRNGIITPLELSPYKNSLDRCVTYLDDIHTRGTDLRFPAAAKAAVTLGQGVTFERLSQACMRMRLFGKGQTVAFWASKEVDTNLCSSQYDSCKNIQEKIVKWSISNRISMEQEHYLQWATNGLLFSIKQSAKLRMKAKDDDFLAYIEMQSAKLRMKQTDHTLIEYIKRCKEDEITKLQLFYGNERKLQTIAEIFDKRLVNMKQDYDEQHSEFAETISKIKSNIQSRMNDKKFFSQLLNEEQERELEHELELEKQVERPPLQKAAENIISPDVQMFFVRGTIPCFSTNIHSLEHAFEKTSLSNTCIQSCWKPVLYASKEFIEVVIEHLLVKPKHDDYMTPLTWIACSKHNPNIALILSPFEANYFIQRITPKSPVRLYMFCPRLRPQSRMLFDEYQFCTPCTPLTNSEREFSQSLCTDLHVFSGSLYFGNLKEQQELCDFIGIRPKPYETAAEQEAFEKGDINEFGHIHRESNYFSMELESKCRFKIQHPVEEFRKLLIIRDKASLFEISHMANILVKNQKIQDLEQ</sequence>
<evidence type="ECO:0000313" key="7">
    <source>
        <dbReference type="EMBL" id="KAG2387819.1"/>
    </source>
</evidence>
<evidence type="ECO:0000256" key="1">
    <source>
        <dbReference type="ARBA" id="ARBA00000707"/>
    </source>
</evidence>
<name>A0AA88KNA6_NAELO</name>
<dbReference type="Proteomes" id="UP000816034">
    <property type="component" value="Unassembled WGS sequence"/>
</dbReference>
<organism evidence="7 8">
    <name type="scientific">Naegleria lovaniensis</name>
    <name type="common">Amoeba</name>
    <dbReference type="NCBI Taxonomy" id="51637"/>
    <lineage>
        <taxon>Eukaryota</taxon>
        <taxon>Discoba</taxon>
        <taxon>Heterolobosea</taxon>
        <taxon>Tetramitia</taxon>
        <taxon>Eutetramitia</taxon>
        <taxon>Vahlkampfiidae</taxon>
        <taxon>Naegleria</taxon>
    </lineage>
</organism>
<keyword evidence="6" id="KW-0788">Thiol protease</keyword>
<dbReference type="PANTHER" id="PTHR13367:SF33">
    <property type="entry name" value="P-LOOP CONTAINING NUCLEOSIDE TRIPHOSPHATE HYDROLASE PROTEIN"/>
    <property type="match status" value="1"/>
</dbReference>
<accession>A0AA88KNA6</accession>
<evidence type="ECO:0000256" key="5">
    <source>
        <dbReference type="ARBA" id="ARBA00022801"/>
    </source>
</evidence>
<evidence type="ECO:0000256" key="6">
    <source>
        <dbReference type="ARBA" id="ARBA00022807"/>
    </source>
</evidence>
<evidence type="ECO:0000313" key="8">
    <source>
        <dbReference type="Proteomes" id="UP000816034"/>
    </source>
</evidence>
<proteinExistence type="predicted"/>
<dbReference type="EC" id="3.4.19.12" evidence="2"/>
<dbReference type="PANTHER" id="PTHR13367">
    <property type="entry name" value="UBIQUITIN THIOESTERASE"/>
    <property type="match status" value="1"/>
</dbReference>